<proteinExistence type="predicted"/>
<dbReference type="Proteomes" id="UP000001511">
    <property type="component" value="Chromosome"/>
</dbReference>
<keyword evidence="1" id="KW-0812">Transmembrane</keyword>
<dbReference type="KEGG" id="naz:Aazo_2697"/>
<protein>
    <submittedName>
        <fullName evidence="2">Uncharacterized protein</fullName>
    </submittedName>
</protein>
<reference evidence="2 3" key="1">
    <citation type="journal article" date="2010" name="PLoS ONE">
        <title>Genome erosion in a nitrogen-fixing vertically transmitted endosymbiotic multicellular cyanobacterium.</title>
        <authorList>
            <person name="Ran L."/>
            <person name="Larsson J."/>
            <person name="Vigil-Stenman T."/>
            <person name="Nylander J.A."/>
            <person name="Ininbergs K."/>
            <person name="Zheng W.W."/>
            <person name="Lapidus A."/>
            <person name="Lowry S."/>
            <person name="Haselkorn R."/>
            <person name="Bergman B."/>
        </authorList>
    </citation>
    <scope>NUCLEOTIDE SEQUENCE [LARGE SCALE GENOMIC DNA]</scope>
    <source>
        <strain evidence="2 3">0708</strain>
    </source>
</reference>
<keyword evidence="1" id="KW-1133">Transmembrane helix</keyword>
<evidence type="ECO:0000313" key="3">
    <source>
        <dbReference type="Proteomes" id="UP000001511"/>
    </source>
</evidence>
<sequence length="97" mass="11288">MYRKNWQTGYLNSYKIAVFLITGRFTLDDRVSVSILAIFLELTWYSSLILSSFKSGILNFCSQQLYYKLDIKHPEFNLVTNDLPLSLNQSHQSLTSQ</sequence>
<keyword evidence="3" id="KW-1185">Reference proteome</keyword>
<name>D7DZT9_NOSA0</name>
<evidence type="ECO:0000313" key="2">
    <source>
        <dbReference type="EMBL" id="ADI64571.1"/>
    </source>
</evidence>
<accession>D7DZT9</accession>
<dbReference type="AlphaFoldDB" id="D7DZT9"/>
<evidence type="ECO:0000256" key="1">
    <source>
        <dbReference type="SAM" id="Phobius"/>
    </source>
</evidence>
<gene>
    <name evidence="2" type="ordered locus">Aazo_2697</name>
</gene>
<dbReference type="HOGENOM" id="CLU_2343901_0_0_3"/>
<dbReference type="EMBL" id="CP002059">
    <property type="protein sequence ID" value="ADI64571.1"/>
    <property type="molecule type" value="Genomic_DNA"/>
</dbReference>
<organism evidence="2 3">
    <name type="scientific">Nostoc azollae (strain 0708)</name>
    <name type="common">Anabaena azollae (strain 0708)</name>
    <dbReference type="NCBI Taxonomy" id="551115"/>
    <lineage>
        <taxon>Bacteria</taxon>
        <taxon>Bacillati</taxon>
        <taxon>Cyanobacteriota</taxon>
        <taxon>Cyanophyceae</taxon>
        <taxon>Nostocales</taxon>
        <taxon>Nostocaceae</taxon>
        <taxon>Trichormus</taxon>
    </lineage>
</organism>
<keyword evidence="1" id="KW-0472">Membrane</keyword>
<feature type="transmembrane region" description="Helical" evidence="1">
    <location>
        <begin position="31"/>
        <end position="50"/>
    </location>
</feature>